<evidence type="ECO:0000256" key="4">
    <source>
        <dbReference type="ARBA" id="ARBA00022840"/>
    </source>
</evidence>
<dbReference type="PANTHER" id="PTHR42734:SF6">
    <property type="entry name" value="MOLYBDATE IMPORT ATP-BINDING PROTEIN MOLC"/>
    <property type="match status" value="1"/>
</dbReference>
<name>W5V1B2_9BACT</name>
<dbReference type="HOGENOM" id="CLU_000604_1_22_14"/>
<dbReference type="eggNOG" id="COG3638">
    <property type="taxonomic scope" value="Bacteria"/>
</dbReference>
<keyword evidence="7" id="KW-1185">Reference proteome</keyword>
<dbReference type="KEGG" id="mbc:MYB_02635"/>
<dbReference type="EMBL" id="CP007154">
    <property type="protein sequence ID" value="AHH45528.1"/>
    <property type="molecule type" value="Genomic_DNA"/>
</dbReference>
<dbReference type="PATRIC" id="fig|743966.3.peg.528"/>
<dbReference type="InterPro" id="IPR017871">
    <property type="entry name" value="ABC_transporter-like_CS"/>
</dbReference>
<dbReference type="Pfam" id="PF00005">
    <property type="entry name" value="ABC_tran"/>
    <property type="match status" value="1"/>
</dbReference>
<dbReference type="AlphaFoldDB" id="W5V1B2"/>
<dbReference type="SMART" id="SM00382">
    <property type="entry name" value="AAA"/>
    <property type="match status" value="1"/>
</dbReference>
<dbReference type="PROSITE" id="PS50893">
    <property type="entry name" value="ABC_TRANSPORTER_2"/>
    <property type="match status" value="1"/>
</dbReference>
<evidence type="ECO:0000256" key="2">
    <source>
        <dbReference type="ARBA" id="ARBA00022448"/>
    </source>
</evidence>
<reference evidence="6 7" key="1">
    <citation type="journal article" date="2014" name="Genome Announc.">
        <title>Complete Genome Sequence of Mycoplasma bovoculi Strain M165/69T (ATCC 29104).</title>
        <authorList>
            <person name="Calcutt M.J."/>
            <person name="Foecking M.F."/>
        </authorList>
    </citation>
    <scope>NUCLEOTIDE SEQUENCE [LARGE SCALE GENOMIC DNA]</scope>
    <source>
        <strain evidence="6">M165/69</strain>
    </source>
</reference>
<keyword evidence="4 6" id="KW-0067">ATP-binding</keyword>
<dbReference type="InterPro" id="IPR027417">
    <property type="entry name" value="P-loop_NTPase"/>
</dbReference>
<dbReference type="PANTHER" id="PTHR42734">
    <property type="entry name" value="METAL TRANSPORT SYSTEM ATP-BINDING PROTEIN TM_0124-RELATED"/>
    <property type="match status" value="1"/>
</dbReference>
<dbReference type="Gene3D" id="3.40.50.300">
    <property type="entry name" value="P-loop containing nucleotide triphosphate hydrolases"/>
    <property type="match status" value="1"/>
</dbReference>
<comment type="similarity">
    <text evidence="1">Belongs to the ABC transporter superfamily.</text>
</comment>
<dbReference type="InterPro" id="IPR050153">
    <property type="entry name" value="Metal_Ion_Import_ABC"/>
</dbReference>
<dbReference type="PROSITE" id="PS00211">
    <property type="entry name" value="ABC_TRANSPORTER_1"/>
    <property type="match status" value="1"/>
</dbReference>
<feature type="domain" description="ABC transporter" evidence="5">
    <location>
        <begin position="4"/>
        <end position="246"/>
    </location>
</feature>
<dbReference type="SUPFAM" id="SSF52540">
    <property type="entry name" value="P-loop containing nucleoside triphosphate hydrolases"/>
    <property type="match status" value="1"/>
</dbReference>
<dbReference type="InterPro" id="IPR003593">
    <property type="entry name" value="AAA+_ATPase"/>
</dbReference>
<dbReference type="STRING" id="743966.MYB_02635"/>
<keyword evidence="3" id="KW-0547">Nucleotide-binding</keyword>
<evidence type="ECO:0000259" key="5">
    <source>
        <dbReference type="PROSITE" id="PS50893"/>
    </source>
</evidence>
<organism evidence="6 7">
    <name type="scientific">Mesomycoplasma bovoculi M165/69</name>
    <dbReference type="NCBI Taxonomy" id="743966"/>
    <lineage>
        <taxon>Bacteria</taxon>
        <taxon>Bacillati</taxon>
        <taxon>Mycoplasmatota</taxon>
        <taxon>Mycoplasmoidales</taxon>
        <taxon>Metamycoplasmataceae</taxon>
        <taxon>Mesomycoplasma</taxon>
    </lineage>
</organism>
<dbReference type="InterPro" id="IPR003439">
    <property type="entry name" value="ABC_transporter-like_ATP-bd"/>
</dbReference>
<dbReference type="GO" id="GO:0016887">
    <property type="term" value="F:ATP hydrolysis activity"/>
    <property type="evidence" value="ECO:0007669"/>
    <property type="project" value="InterPro"/>
</dbReference>
<proteinExistence type="inferred from homology"/>
<dbReference type="GO" id="GO:0005524">
    <property type="term" value="F:ATP binding"/>
    <property type="evidence" value="ECO:0007669"/>
    <property type="project" value="UniProtKB-KW"/>
</dbReference>
<keyword evidence="2" id="KW-0813">Transport</keyword>
<accession>W5V1B2</accession>
<evidence type="ECO:0000313" key="6">
    <source>
        <dbReference type="EMBL" id="AHH45528.1"/>
    </source>
</evidence>
<dbReference type="RefSeq" id="WP_022935102.1">
    <property type="nucleotide sequence ID" value="NZ_CP007154.1"/>
</dbReference>
<sequence length="246" mass="28019">MNFIEFNNLTIGYSGSEKIVLNNINFSVSNSKPIFVVGGSGQGKTSFFLSILQNMDVKNGHIIFNKQNITNLDSKKKKIFTKKIGFLSQFGNSIEFQNVYTNVVKHLPKFKNWFYSLFNIATQNQKQQIYSILKQLGLEQQIFAIYKNLSGGQQQRVEIAKLMLTKPSIILADEPTKGLDQLTSQKIFNLILTLAKQSESIVFIASHNADIIKKYDGYFLVIHNKKAILFNSFDEISPELKETFLI</sequence>
<evidence type="ECO:0000313" key="7">
    <source>
        <dbReference type="Proteomes" id="UP000019229"/>
    </source>
</evidence>
<protein>
    <submittedName>
        <fullName evidence="6">ABC transporter ATP-binding protein</fullName>
    </submittedName>
</protein>
<evidence type="ECO:0000256" key="3">
    <source>
        <dbReference type="ARBA" id="ARBA00022741"/>
    </source>
</evidence>
<evidence type="ECO:0000256" key="1">
    <source>
        <dbReference type="ARBA" id="ARBA00005417"/>
    </source>
</evidence>
<dbReference type="Proteomes" id="UP000019229">
    <property type="component" value="Chromosome"/>
</dbReference>
<dbReference type="OrthoDB" id="389713at2"/>
<gene>
    <name evidence="6" type="ORF">MYB_02635</name>
</gene>